<sequence length="123" mass="14230">MSCIAAVPRQYLPAADIPVARRWSHSERTATWLSKTTATFRQEIDYMEEFVWQPYEEVTIPNELDGHLEMCDTVVLLLSFECVAWHPMNRVMLQFGYAQPATEIARDILLEEHCMTLCGESFT</sequence>
<organism evidence="2 3">
    <name type="scientific">Arachis hypogaea</name>
    <name type="common">Peanut</name>
    <dbReference type="NCBI Taxonomy" id="3818"/>
    <lineage>
        <taxon>Eukaryota</taxon>
        <taxon>Viridiplantae</taxon>
        <taxon>Streptophyta</taxon>
        <taxon>Embryophyta</taxon>
        <taxon>Tracheophyta</taxon>
        <taxon>Spermatophyta</taxon>
        <taxon>Magnoliopsida</taxon>
        <taxon>eudicotyledons</taxon>
        <taxon>Gunneridae</taxon>
        <taxon>Pentapetalae</taxon>
        <taxon>rosids</taxon>
        <taxon>fabids</taxon>
        <taxon>Fabales</taxon>
        <taxon>Fabaceae</taxon>
        <taxon>Papilionoideae</taxon>
        <taxon>50 kb inversion clade</taxon>
        <taxon>dalbergioids sensu lato</taxon>
        <taxon>Dalbergieae</taxon>
        <taxon>Pterocarpus clade</taxon>
        <taxon>Arachis</taxon>
    </lineage>
</organism>
<protein>
    <recommendedName>
        <fullName evidence="1">Aminotransferase-like plant mobile domain-containing protein</fullName>
    </recommendedName>
</protein>
<name>A0A444X7G1_ARAHY</name>
<dbReference type="Pfam" id="PF10536">
    <property type="entry name" value="PMD"/>
    <property type="match status" value="1"/>
</dbReference>
<keyword evidence="3" id="KW-1185">Reference proteome</keyword>
<evidence type="ECO:0000313" key="3">
    <source>
        <dbReference type="Proteomes" id="UP000289738"/>
    </source>
</evidence>
<accession>A0A444X7G1</accession>
<dbReference type="InterPro" id="IPR044824">
    <property type="entry name" value="MAIN-like"/>
</dbReference>
<gene>
    <name evidence="2" type="ORF">Ahy_B10g105164</name>
</gene>
<dbReference type="PANTHER" id="PTHR46033:SF1">
    <property type="entry name" value="PROTEIN MAIN-LIKE 2"/>
    <property type="match status" value="1"/>
</dbReference>
<dbReference type="AlphaFoldDB" id="A0A444X7G1"/>
<dbReference type="InterPro" id="IPR019557">
    <property type="entry name" value="AminoTfrase-like_pln_mobile"/>
</dbReference>
<reference evidence="2 3" key="1">
    <citation type="submission" date="2019-01" db="EMBL/GenBank/DDBJ databases">
        <title>Sequencing of cultivated peanut Arachis hypogaea provides insights into genome evolution and oil improvement.</title>
        <authorList>
            <person name="Chen X."/>
        </authorList>
    </citation>
    <scope>NUCLEOTIDE SEQUENCE [LARGE SCALE GENOMIC DNA]</scope>
    <source>
        <strain evidence="3">cv. Fuhuasheng</strain>
        <tissue evidence="2">Leaves</tissue>
    </source>
</reference>
<evidence type="ECO:0000259" key="1">
    <source>
        <dbReference type="Pfam" id="PF10536"/>
    </source>
</evidence>
<dbReference type="Proteomes" id="UP000289738">
    <property type="component" value="Chromosome B10"/>
</dbReference>
<dbReference type="PANTHER" id="PTHR46033">
    <property type="entry name" value="PROTEIN MAIN-LIKE 2"/>
    <property type="match status" value="1"/>
</dbReference>
<evidence type="ECO:0000313" key="2">
    <source>
        <dbReference type="EMBL" id="RYQ85601.1"/>
    </source>
</evidence>
<dbReference type="GO" id="GO:0010073">
    <property type="term" value="P:meristem maintenance"/>
    <property type="evidence" value="ECO:0007669"/>
    <property type="project" value="InterPro"/>
</dbReference>
<feature type="domain" description="Aminotransferase-like plant mobile" evidence="1">
    <location>
        <begin position="17"/>
        <end position="100"/>
    </location>
</feature>
<dbReference type="EMBL" id="SDMP01000020">
    <property type="protein sequence ID" value="RYQ85601.1"/>
    <property type="molecule type" value="Genomic_DNA"/>
</dbReference>
<proteinExistence type="predicted"/>
<comment type="caution">
    <text evidence="2">The sequence shown here is derived from an EMBL/GenBank/DDBJ whole genome shotgun (WGS) entry which is preliminary data.</text>
</comment>